<dbReference type="SUPFAM" id="SSF54637">
    <property type="entry name" value="Thioesterase/thiol ester dehydrase-isomerase"/>
    <property type="match status" value="1"/>
</dbReference>
<dbReference type="RefSeq" id="WP_104420556.1">
    <property type="nucleotide sequence ID" value="NZ_PTJC01000006.1"/>
</dbReference>
<keyword evidence="2 3" id="KW-0378">Hydrolase</keyword>
<keyword evidence="6" id="KW-1185">Reference proteome</keyword>
<evidence type="ECO:0000259" key="4">
    <source>
        <dbReference type="PROSITE" id="PS51770"/>
    </source>
</evidence>
<protein>
    <submittedName>
        <fullName evidence="5">Acyl-CoA hydrolase</fullName>
    </submittedName>
</protein>
<feature type="domain" description="HotDog ACOT-type" evidence="4">
    <location>
        <begin position="11"/>
        <end position="123"/>
    </location>
</feature>
<dbReference type="Gene3D" id="3.10.129.10">
    <property type="entry name" value="Hotdog Thioesterase"/>
    <property type="match status" value="1"/>
</dbReference>
<comment type="caution">
    <text evidence="5">The sequence shown here is derived from an EMBL/GenBank/DDBJ whole genome shotgun (WGS) entry which is preliminary data.</text>
</comment>
<evidence type="ECO:0000256" key="3">
    <source>
        <dbReference type="PROSITE-ProRule" id="PRU01106"/>
    </source>
</evidence>
<dbReference type="AlphaFoldDB" id="A0A2S6I4K7"/>
<organism evidence="5 6">
    <name type="scientific">Neolewinella xylanilytica</name>
    <dbReference type="NCBI Taxonomy" id="1514080"/>
    <lineage>
        <taxon>Bacteria</taxon>
        <taxon>Pseudomonadati</taxon>
        <taxon>Bacteroidota</taxon>
        <taxon>Saprospiria</taxon>
        <taxon>Saprospirales</taxon>
        <taxon>Lewinellaceae</taxon>
        <taxon>Neolewinella</taxon>
    </lineage>
</organism>
<gene>
    <name evidence="5" type="ORF">CLV84_3007</name>
</gene>
<dbReference type="GO" id="GO:0005737">
    <property type="term" value="C:cytoplasm"/>
    <property type="evidence" value="ECO:0007669"/>
    <property type="project" value="TreeGrafter"/>
</dbReference>
<dbReference type="GO" id="GO:0052816">
    <property type="term" value="F:long-chain fatty acyl-CoA hydrolase activity"/>
    <property type="evidence" value="ECO:0007669"/>
    <property type="project" value="TreeGrafter"/>
</dbReference>
<comment type="similarity">
    <text evidence="1">Belongs to the acyl coenzyme A hydrolase family.</text>
</comment>
<dbReference type="PROSITE" id="PS51770">
    <property type="entry name" value="HOTDOG_ACOT"/>
    <property type="match status" value="1"/>
</dbReference>
<dbReference type="OrthoDB" id="9791628at2"/>
<dbReference type="InterPro" id="IPR006683">
    <property type="entry name" value="Thioestr_dom"/>
</dbReference>
<proteinExistence type="inferred from homology"/>
<sequence>MSDRPAPKRVAESFTTMSELVMPNDTNPQDNLMGGNMLRWMDICCAICAGKHCARPVVTASVDNVAFNSAIRNGEVITLEACVTRAFNTSIEVYVEVFAATMQGTHPRRTHHAYFTFVALDKDNGSPVLVPQLIPLTETEEQRYEAALRRRELRLVLAGRLKPADAAHLQELFNSKP</sequence>
<dbReference type="InterPro" id="IPR040170">
    <property type="entry name" value="Cytosol_ACT"/>
</dbReference>
<reference evidence="5 6" key="1">
    <citation type="submission" date="2018-02" db="EMBL/GenBank/DDBJ databases">
        <title>Genomic Encyclopedia of Archaeal and Bacterial Type Strains, Phase II (KMG-II): from individual species to whole genera.</title>
        <authorList>
            <person name="Goeker M."/>
        </authorList>
    </citation>
    <scope>NUCLEOTIDE SEQUENCE [LARGE SCALE GENOMIC DNA]</scope>
    <source>
        <strain evidence="5 6">DSM 29526</strain>
    </source>
</reference>
<accession>A0A2S6I4K7</accession>
<dbReference type="PANTHER" id="PTHR11049">
    <property type="entry name" value="ACYL COENZYME A THIOESTER HYDROLASE"/>
    <property type="match status" value="1"/>
</dbReference>
<name>A0A2S6I4K7_9BACT</name>
<dbReference type="Pfam" id="PF03061">
    <property type="entry name" value="4HBT"/>
    <property type="match status" value="1"/>
</dbReference>
<evidence type="ECO:0000256" key="2">
    <source>
        <dbReference type="ARBA" id="ARBA00022801"/>
    </source>
</evidence>
<evidence type="ECO:0000256" key="1">
    <source>
        <dbReference type="ARBA" id="ARBA00010458"/>
    </source>
</evidence>
<dbReference type="InterPro" id="IPR029069">
    <property type="entry name" value="HotDog_dom_sf"/>
</dbReference>
<dbReference type="InterPro" id="IPR033120">
    <property type="entry name" value="HOTDOG_ACOT"/>
</dbReference>
<dbReference type="Proteomes" id="UP000237662">
    <property type="component" value="Unassembled WGS sequence"/>
</dbReference>
<dbReference type="GO" id="GO:0006637">
    <property type="term" value="P:acyl-CoA metabolic process"/>
    <property type="evidence" value="ECO:0007669"/>
    <property type="project" value="TreeGrafter"/>
</dbReference>
<evidence type="ECO:0000313" key="5">
    <source>
        <dbReference type="EMBL" id="PPK86090.1"/>
    </source>
</evidence>
<dbReference type="EMBL" id="PTJC01000006">
    <property type="protein sequence ID" value="PPK86090.1"/>
    <property type="molecule type" value="Genomic_DNA"/>
</dbReference>
<evidence type="ECO:0000313" key="6">
    <source>
        <dbReference type="Proteomes" id="UP000237662"/>
    </source>
</evidence>
<dbReference type="CDD" id="cd03442">
    <property type="entry name" value="BFIT_BACH"/>
    <property type="match status" value="1"/>
</dbReference>